<dbReference type="Gene3D" id="3.90.190.10">
    <property type="entry name" value="Protein tyrosine phosphatase superfamily"/>
    <property type="match status" value="1"/>
</dbReference>
<dbReference type="EMBL" id="JAAOZC010000001">
    <property type="protein sequence ID" value="NIJ06620.1"/>
    <property type="molecule type" value="Genomic_DNA"/>
</dbReference>
<gene>
    <name evidence="3" type="ORF">FHS31_000202</name>
</gene>
<evidence type="ECO:0000256" key="1">
    <source>
        <dbReference type="ARBA" id="ARBA00009580"/>
    </source>
</evidence>
<evidence type="ECO:0000313" key="4">
    <source>
        <dbReference type="Proteomes" id="UP000727456"/>
    </source>
</evidence>
<evidence type="ECO:0000313" key="3">
    <source>
        <dbReference type="EMBL" id="NIJ06620.1"/>
    </source>
</evidence>
<name>A0ABX0TPS3_9SPHN</name>
<dbReference type="RefSeq" id="WP_208408479.1">
    <property type="nucleotide sequence ID" value="NZ_JAAOZC010000001.1"/>
</dbReference>
<keyword evidence="3" id="KW-0378">Hydrolase</keyword>
<sequence length="295" mass="32108">MTGLVFDRWRRIILAGAVLLPGMPPAFAQIPAPVAVPAPHDRLLPLQGGRNFRDLGGYRTADGRSVKWGLLFRSGSMHGLTDSDYRNLEARGIRVVCDFRDRKERASEPVAWPASAAPRVLSDDYDTDMHFMPPGDPKGWTEAQARASMAAAYPRLLRQFNSQYRRMFGELLAGHAPLAFNCSAGKDRTGVAAALLLTALGVPRATVIEDYLLTNRYLDPASLRSRDAAPSPANLLAGVSPQVAKVMIAADPSYIAAAFRVIDAHEGGAEGYLRDELGLSHADLAKLRDLYLTRA</sequence>
<organism evidence="3 4">
    <name type="scientific">Sphingomonas vulcanisoli</name>
    <dbReference type="NCBI Taxonomy" id="1658060"/>
    <lineage>
        <taxon>Bacteria</taxon>
        <taxon>Pseudomonadati</taxon>
        <taxon>Pseudomonadota</taxon>
        <taxon>Alphaproteobacteria</taxon>
        <taxon>Sphingomonadales</taxon>
        <taxon>Sphingomonadaceae</taxon>
        <taxon>Sphingomonas</taxon>
    </lineage>
</organism>
<dbReference type="Pfam" id="PF13350">
    <property type="entry name" value="Y_phosphatase3"/>
    <property type="match status" value="1"/>
</dbReference>
<comment type="similarity">
    <text evidence="1">Belongs to the protein-tyrosine phosphatase family.</text>
</comment>
<keyword evidence="2" id="KW-0732">Signal</keyword>
<dbReference type="SUPFAM" id="SSF52799">
    <property type="entry name" value="(Phosphotyrosine protein) phosphatases II"/>
    <property type="match status" value="1"/>
</dbReference>
<reference evidence="3 4" key="1">
    <citation type="submission" date="2020-03" db="EMBL/GenBank/DDBJ databases">
        <title>Genomic Encyclopedia of Type Strains, Phase III (KMG-III): the genomes of soil and plant-associated and newly described type strains.</title>
        <authorList>
            <person name="Whitman W."/>
        </authorList>
    </citation>
    <scope>NUCLEOTIDE SEQUENCE [LARGE SCALE GENOMIC DNA]</scope>
    <source>
        <strain evidence="3 4">CECT 8804</strain>
    </source>
</reference>
<dbReference type="GO" id="GO:0004725">
    <property type="term" value="F:protein tyrosine phosphatase activity"/>
    <property type="evidence" value="ECO:0007669"/>
    <property type="project" value="UniProtKB-EC"/>
</dbReference>
<dbReference type="PANTHER" id="PTHR31126">
    <property type="entry name" value="TYROSINE-PROTEIN PHOSPHATASE"/>
    <property type="match status" value="1"/>
</dbReference>
<comment type="caution">
    <text evidence="3">The sequence shown here is derived from an EMBL/GenBank/DDBJ whole genome shotgun (WGS) entry which is preliminary data.</text>
</comment>
<dbReference type="PANTHER" id="PTHR31126:SF1">
    <property type="entry name" value="TYROSINE SPECIFIC PROTEIN PHOSPHATASES DOMAIN-CONTAINING PROTEIN"/>
    <property type="match status" value="1"/>
</dbReference>
<feature type="signal peptide" evidence="2">
    <location>
        <begin position="1"/>
        <end position="28"/>
    </location>
</feature>
<protein>
    <submittedName>
        <fullName evidence="3">Protein-tyrosine phosphatase</fullName>
        <ecNumber evidence="3">3.1.3.48</ecNumber>
    </submittedName>
</protein>
<proteinExistence type="inferred from homology"/>
<feature type="chain" id="PRO_5046600075" evidence="2">
    <location>
        <begin position="29"/>
        <end position="295"/>
    </location>
</feature>
<accession>A0ABX0TPS3</accession>
<dbReference type="EC" id="3.1.3.48" evidence="3"/>
<dbReference type="Proteomes" id="UP000727456">
    <property type="component" value="Unassembled WGS sequence"/>
</dbReference>
<dbReference type="InterPro" id="IPR029021">
    <property type="entry name" value="Prot-tyrosine_phosphatase-like"/>
</dbReference>
<dbReference type="InterPro" id="IPR026893">
    <property type="entry name" value="Tyr/Ser_Pase_IphP-type"/>
</dbReference>
<keyword evidence="4" id="KW-1185">Reference proteome</keyword>
<evidence type="ECO:0000256" key="2">
    <source>
        <dbReference type="SAM" id="SignalP"/>
    </source>
</evidence>